<proteinExistence type="predicted"/>
<feature type="domain" description="MacB-like periplasmic core" evidence="2">
    <location>
        <begin position="27"/>
        <end position="192"/>
    </location>
</feature>
<keyword evidence="4" id="KW-1185">Reference proteome</keyword>
<keyword evidence="1" id="KW-0812">Transmembrane</keyword>
<keyword evidence="1" id="KW-1133">Transmembrane helix</keyword>
<dbReference type="InterPro" id="IPR025857">
    <property type="entry name" value="MacB_PCD"/>
</dbReference>
<protein>
    <submittedName>
        <fullName evidence="3">ABC transporter permease</fullName>
    </submittedName>
</protein>
<reference evidence="3 4" key="1">
    <citation type="submission" date="2019-09" db="EMBL/GenBank/DDBJ databases">
        <title>Butyricimonas paravirosa DSM 105722 (=214-4 = JCM 18677 = CCUG 65563).</title>
        <authorList>
            <person name="Le Roy T."/>
            <person name="Cani P.D."/>
        </authorList>
    </citation>
    <scope>NUCLEOTIDE SEQUENCE [LARGE SCALE GENOMIC DNA]</scope>
    <source>
        <strain evidence="3 4">DSM 105722</strain>
    </source>
</reference>
<dbReference type="Proteomes" id="UP001302374">
    <property type="component" value="Chromosome"/>
</dbReference>
<evidence type="ECO:0000256" key="1">
    <source>
        <dbReference type="SAM" id="Phobius"/>
    </source>
</evidence>
<sequence>MIGHVFKTIRNSWKLFYGIFIEQVTVCIVLMLVVVSVFVTLDKMYSPGLLDTDNTVCFGYVLASEDCDKEGIGGCIDVVADNLKKLDYVVGITQSMAMTPYVGEYAWYDSIRVEGKMYRVNYKGADEEACKVFHLEIVEGEWLTDNRLADGSSACVVTQQLVDKLKWTQTLGRKIFMRGNNFTVTGVLSGIKHKIFFGF</sequence>
<keyword evidence="1" id="KW-0472">Membrane</keyword>
<organism evidence="3 4">
    <name type="scientific">Butyricimonas paravirosa</name>
    <dbReference type="NCBI Taxonomy" id="1472417"/>
    <lineage>
        <taxon>Bacteria</taxon>
        <taxon>Pseudomonadati</taxon>
        <taxon>Bacteroidota</taxon>
        <taxon>Bacteroidia</taxon>
        <taxon>Bacteroidales</taxon>
        <taxon>Odoribacteraceae</taxon>
        <taxon>Butyricimonas</taxon>
    </lineage>
</organism>
<accession>A0ABZ0G1P0</accession>
<dbReference type="Pfam" id="PF12704">
    <property type="entry name" value="MacB_PCD"/>
    <property type="match status" value="1"/>
</dbReference>
<evidence type="ECO:0000313" key="3">
    <source>
        <dbReference type="EMBL" id="WOF14671.1"/>
    </source>
</evidence>
<evidence type="ECO:0000259" key="2">
    <source>
        <dbReference type="Pfam" id="PF12704"/>
    </source>
</evidence>
<dbReference type="EMBL" id="CP043839">
    <property type="protein sequence ID" value="WOF14671.1"/>
    <property type="molecule type" value="Genomic_DNA"/>
</dbReference>
<gene>
    <name evidence="3" type="ORF">F1644_21495</name>
</gene>
<evidence type="ECO:0000313" key="4">
    <source>
        <dbReference type="Proteomes" id="UP001302374"/>
    </source>
</evidence>
<name>A0ABZ0G1P0_9BACT</name>
<feature type="transmembrane region" description="Helical" evidence="1">
    <location>
        <begin position="15"/>
        <end position="41"/>
    </location>
</feature>